<evidence type="ECO:0008006" key="4">
    <source>
        <dbReference type="Google" id="ProtNLM"/>
    </source>
</evidence>
<keyword evidence="3" id="KW-1185">Reference proteome</keyword>
<evidence type="ECO:0000313" key="2">
    <source>
        <dbReference type="EMBL" id="CDF32946.1"/>
    </source>
</evidence>
<feature type="signal peptide" evidence="1">
    <location>
        <begin position="1"/>
        <end position="27"/>
    </location>
</feature>
<organism evidence="2 3">
    <name type="scientific">Chondrus crispus</name>
    <name type="common">Carrageen Irish moss</name>
    <name type="synonym">Polymorpha crispa</name>
    <dbReference type="NCBI Taxonomy" id="2769"/>
    <lineage>
        <taxon>Eukaryota</taxon>
        <taxon>Rhodophyta</taxon>
        <taxon>Florideophyceae</taxon>
        <taxon>Rhodymeniophycidae</taxon>
        <taxon>Gigartinales</taxon>
        <taxon>Gigartinaceae</taxon>
        <taxon>Chondrus</taxon>
    </lineage>
</organism>
<protein>
    <recommendedName>
        <fullName evidence="4">Secreted protein</fullName>
    </recommendedName>
</protein>
<dbReference type="RefSeq" id="XP_005712749.1">
    <property type="nucleotide sequence ID" value="XM_005712692.1"/>
</dbReference>
<dbReference type="Proteomes" id="UP000012073">
    <property type="component" value="Unassembled WGS sequence"/>
</dbReference>
<dbReference type="EMBL" id="HG001623">
    <property type="protein sequence ID" value="CDF32946.1"/>
    <property type="molecule type" value="Genomic_DNA"/>
</dbReference>
<evidence type="ECO:0000256" key="1">
    <source>
        <dbReference type="SAM" id="SignalP"/>
    </source>
</evidence>
<feature type="chain" id="PRO_5004442615" description="Secreted protein" evidence="1">
    <location>
        <begin position="28"/>
        <end position="75"/>
    </location>
</feature>
<accession>R7Q6D1</accession>
<name>R7Q6D1_CHOCR</name>
<keyword evidence="1" id="KW-0732">Signal</keyword>
<sequence>MRRVIILRCSPGTMLCALVATAKQVTANRSRLQQDPCAGKISISSSSYLCFRLTPARFPFSHTLVDIKQTFTQTS</sequence>
<dbReference type="KEGG" id="ccp:CHC_T00001780001"/>
<dbReference type="Gramene" id="CDF32946">
    <property type="protein sequence ID" value="CDF32946"/>
    <property type="gene ID" value="CHC_T00001780001"/>
</dbReference>
<reference evidence="3" key="1">
    <citation type="journal article" date="2013" name="Proc. Natl. Acad. Sci. U.S.A.">
        <title>Genome structure and metabolic features in the red seaweed Chondrus crispus shed light on evolution of the Archaeplastida.</title>
        <authorList>
            <person name="Collen J."/>
            <person name="Porcel B."/>
            <person name="Carre W."/>
            <person name="Ball S.G."/>
            <person name="Chaparro C."/>
            <person name="Tonon T."/>
            <person name="Barbeyron T."/>
            <person name="Michel G."/>
            <person name="Noel B."/>
            <person name="Valentin K."/>
            <person name="Elias M."/>
            <person name="Artiguenave F."/>
            <person name="Arun A."/>
            <person name="Aury J.M."/>
            <person name="Barbosa-Neto J.F."/>
            <person name="Bothwell J.H."/>
            <person name="Bouget F.Y."/>
            <person name="Brillet L."/>
            <person name="Cabello-Hurtado F."/>
            <person name="Capella-Gutierrez S."/>
            <person name="Charrier B."/>
            <person name="Cladiere L."/>
            <person name="Cock J.M."/>
            <person name="Coelho S.M."/>
            <person name="Colleoni C."/>
            <person name="Czjzek M."/>
            <person name="Da Silva C."/>
            <person name="Delage L."/>
            <person name="Denoeud F."/>
            <person name="Deschamps P."/>
            <person name="Dittami S.M."/>
            <person name="Gabaldon T."/>
            <person name="Gachon C.M."/>
            <person name="Groisillier A."/>
            <person name="Herve C."/>
            <person name="Jabbari K."/>
            <person name="Katinka M."/>
            <person name="Kloareg B."/>
            <person name="Kowalczyk N."/>
            <person name="Labadie K."/>
            <person name="Leblanc C."/>
            <person name="Lopez P.J."/>
            <person name="McLachlan D.H."/>
            <person name="Meslet-Cladiere L."/>
            <person name="Moustafa A."/>
            <person name="Nehr Z."/>
            <person name="Nyvall Collen P."/>
            <person name="Panaud O."/>
            <person name="Partensky F."/>
            <person name="Poulain J."/>
            <person name="Rensing S.A."/>
            <person name="Rousvoal S."/>
            <person name="Samson G."/>
            <person name="Symeonidi A."/>
            <person name="Weissenbach J."/>
            <person name="Zambounis A."/>
            <person name="Wincker P."/>
            <person name="Boyen C."/>
        </authorList>
    </citation>
    <scope>NUCLEOTIDE SEQUENCE [LARGE SCALE GENOMIC DNA]</scope>
    <source>
        <strain evidence="3">cv. Stackhouse</strain>
    </source>
</reference>
<evidence type="ECO:0000313" key="3">
    <source>
        <dbReference type="Proteomes" id="UP000012073"/>
    </source>
</evidence>
<gene>
    <name evidence="2" type="ORF">CHC_T00001780001</name>
</gene>
<proteinExistence type="predicted"/>
<dbReference type="GeneID" id="17320466"/>
<dbReference type="AlphaFoldDB" id="R7Q6D1"/>